<dbReference type="InterPro" id="IPR032675">
    <property type="entry name" value="LRR_dom_sf"/>
</dbReference>
<evidence type="ECO:0000256" key="1">
    <source>
        <dbReference type="SAM" id="Phobius"/>
    </source>
</evidence>
<dbReference type="AlphaFoldDB" id="A0A4R5DKB7"/>
<sequence length="724" mass="81532">MDSSSKPSQNNWKGLFYNIAFFLNGLLLFLLLFESRFSVPYWMQAIGRMHPLVLHFPLVVLMLYAFWVLIVDKPDSVRWNSNLSDLLLLIGTFTAVVAAFSGFILSKEDGYESNTLFWHKWMGVAISVGSIAWYGFRTYLTPWKLSSKFFAAGFLLLLTIGGHLGGNLTHGEDFLISPVADLSTEENKIPLEEAKIYADLVQPVLQQKCYACHNAEKSKGGLQMQTIELLVKGGKSGALWDTTRADLGLLLNRIHLPLDDKKHMSPRGKAQLTDEEVVLLAEWIKMGSDFDQMVSSLSEQSPVYAYAQNVLGGGRTEEQYDFDAADADKVKELNTTYRLIKSLSAESPALFVNFYNRTNFKSKDIEDLLALKEQIVSMDLSKMPVKDEDLKIIARFPELRKLILNFTDIKGETLGELQKLAKLRELSISGTSVRITQVKKLKEIPSLKRVYVWSTGLSTEEFALLKKEKKVSYETGYRSDTIKLALNPPIIENEDQIISGNTAIRLKHQIPGTTIRYTVDGSDPDSVHSLVYSKPVTIDKNTKLKAKAFKNGWYGSKGVDKYFFRSTYHIDSVRLITPPDVKYPAQRDITIANGVKSDNSPSSGKWLGYRENDFQAYLLFKKPVKAHNVTLSMLRNVGGFIFPPVRVEVWGGKDEKNLKLLKVLTPEMPVQTTGNVENLSLEADFALQELSCIKLIAKPLAKLPLWHPGKGEKAWVFVDEVFVN</sequence>
<dbReference type="OrthoDB" id="713772at2"/>
<organism evidence="4 5">
    <name type="scientific">Dyadobacter psychrotolerans</name>
    <dbReference type="NCBI Taxonomy" id="2541721"/>
    <lineage>
        <taxon>Bacteria</taxon>
        <taxon>Pseudomonadati</taxon>
        <taxon>Bacteroidota</taxon>
        <taxon>Cytophagia</taxon>
        <taxon>Cytophagales</taxon>
        <taxon>Spirosomataceae</taxon>
        <taxon>Dyadobacter</taxon>
    </lineage>
</organism>
<feature type="transmembrane region" description="Helical" evidence="1">
    <location>
        <begin position="53"/>
        <end position="71"/>
    </location>
</feature>
<dbReference type="SUPFAM" id="SSF46626">
    <property type="entry name" value="Cytochrome c"/>
    <property type="match status" value="1"/>
</dbReference>
<feature type="transmembrane region" description="Helical" evidence="1">
    <location>
        <begin position="15"/>
        <end position="33"/>
    </location>
</feature>
<keyword evidence="1" id="KW-1133">Transmembrane helix</keyword>
<feature type="transmembrane region" description="Helical" evidence="1">
    <location>
        <begin position="117"/>
        <end position="136"/>
    </location>
</feature>
<dbReference type="Pfam" id="PF13287">
    <property type="entry name" value="Fn3_assoc"/>
    <property type="match status" value="1"/>
</dbReference>
<keyword evidence="5" id="KW-1185">Reference proteome</keyword>
<dbReference type="RefSeq" id="WP_131960479.1">
    <property type="nucleotide sequence ID" value="NZ_SMFL01000009.1"/>
</dbReference>
<gene>
    <name evidence="4" type="ORF">E0F88_22195</name>
</gene>
<dbReference type="Gene3D" id="3.80.10.10">
    <property type="entry name" value="Ribonuclease Inhibitor"/>
    <property type="match status" value="1"/>
</dbReference>
<feature type="domain" description="Cytochrome C Planctomycete-type" evidence="2">
    <location>
        <begin position="209"/>
        <end position="256"/>
    </location>
</feature>
<dbReference type="GO" id="GO:0009055">
    <property type="term" value="F:electron transfer activity"/>
    <property type="evidence" value="ECO:0007669"/>
    <property type="project" value="InterPro"/>
</dbReference>
<dbReference type="InterPro" id="IPR011429">
    <property type="entry name" value="Cyt_c_Planctomycete-type"/>
</dbReference>
<evidence type="ECO:0000259" key="3">
    <source>
        <dbReference type="Pfam" id="PF09990"/>
    </source>
</evidence>
<dbReference type="PANTHER" id="PTHR35889">
    <property type="entry name" value="CYCLOINULO-OLIGOSACCHARIDE FRUCTANOTRANSFERASE-RELATED"/>
    <property type="match status" value="1"/>
</dbReference>
<comment type="caution">
    <text evidence="4">The sequence shown here is derived from an EMBL/GenBank/DDBJ whole genome shotgun (WGS) entry which is preliminary data.</text>
</comment>
<dbReference type="Proteomes" id="UP000294850">
    <property type="component" value="Unassembled WGS sequence"/>
</dbReference>
<evidence type="ECO:0000313" key="5">
    <source>
        <dbReference type="Proteomes" id="UP000294850"/>
    </source>
</evidence>
<dbReference type="EMBL" id="SMFL01000009">
    <property type="protein sequence ID" value="TDE12411.1"/>
    <property type="molecule type" value="Genomic_DNA"/>
</dbReference>
<dbReference type="InterPro" id="IPR019251">
    <property type="entry name" value="DUF2231_TM"/>
</dbReference>
<feature type="transmembrane region" description="Helical" evidence="1">
    <location>
        <begin position="83"/>
        <end position="105"/>
    </location>
</feature>
<evidence type="ECO:0000313" key="4">
    <source>
        <dbReference type="EMBL" id="TDE12411.1"/>
    </source>
</evidence>
<accession>A0A4R5DKB7</accession>
<feature type="domain" description="DUF2231" evidence="3">
    <location>
        <begin position="49"/>
        <end position="169"/>
    </location>
</feature>
<keyword evidence="1" id="KW-0812">Transmembrane</keyword>
<feature type="transmembrane region" description="Helical" evidence="1">
    <location>
        <begin position="148"/>
        <end position="166"/>
    </location>
</feature>
<dbReference type="InterPro" id="IPR036909">
    <property type="entry name" value="Cyt_c-like_dom_sf"/>
</dbReference>
<dbReference type="Pfam" id="PF09990">
    <property type="entry name" value="DUF2231"/>
    <property type="match status" value="1"/>
</dbReference>
<protein>
    <submittedName>
        <fullName evidence="4">Uncharacterized protein</fullName>
    </submittedName>
</protein>
<keyword evidence="1" id="KW-0472">Membrane</keyword>
<dbReference type="GO" id="GO:0020037">
    <property type="term" value="F:heme binding"/>
    <property type="evidence" value="ECO:0007669"/>
    <property type="project" value="InterPro"/>
</dbReference>
<dbReference type="PANTHER" id="PTHR35889:SF3">
    <property type="entry name" value="F-BOX DOMAIN-CONTAINING PROTEIN"/>
    <property type="match status" value="1"/>
</dbReference>
<name>A0A4R5DKB7_9BACT</name>
<reference evidence="4 5" key="1">
    <citation type="submission" date="2019-03" db="EMBL/GenBank/DDBJ databases">
        <title>Dyadobacter AR-3-6 sp. nov., isolated from arctic soil.</title>
        <authorList>
            <person name="Chaudhary D.K."/>
        </authorList>
    </citation>
    <scope>NUCLEOTIDE SEQUENCE [LARGE SCALE GENOMIC DNA]</scope>
    <source>
        <strain evidence="4 5">AR-3-6</strain>
    </source>
</reference>
<dbReference type="SUPFAM" id="SSF52047">
    <property type="entry name" value="RNI-like"/>
    <property type="match status" value="1"/>
</dbReference>
<proteinExistence type="predicted"/>
<dbReference type="InterPro" id="IPR026876">
    <property type="entry name" value="Fn3_assoc_repeat"/>
</dbReference>
<evidence type="ECO:0000259" key="2">
    <source>
        <dbReference type="Pfam" id="PF07635"/>
    </source>
</evidence>
<dbReference type="Pfam" id="PF07635">
    <property type="entry name" value="PSCyt1"/>
    <property type="match status" value="1"/>
</dbReference>